<evidence type="ECO:0000313" key="2">
    <source>
        <dbReference type="EMBL" id="MCL3788523.1"/>
    </source>
</evidence>
<name>A0ABT0NLL1_9FIRM</name>
<keyword evidence="3" id="KW-1185">Reference proteome</keyword>
<evidence type="ECO:0000259" key="1">
    <source>
        <dbReference type="PROSITE" id="PS51819"/>
    </source>
</evidence>
<evidence type="ECO:0000313" key="3">
    <source>
        <dbReference type="Proteomes" id="UP001056693"/>
    </source>
</evidence>
<accession>A0ABT0NLL1</accession>
<comment type="caution">
    <text evidence="2">The sequence shown here is derived from an EMBL/GenBank/DDBJ whole genome shotgun (WGS) entry which is preliminary data.</text>
</comment>
<feature type="domain" description="VOC" evidence="1">
    <location>
        <begin position="2"/>
        <end position="141"/>
    </location>
</feature>
<dbReference type="Pfam" id="PF00903">
    <property type="entry name" value="Glyoxalase"/>
    <property type="match status" value="1"/>
</dbReference>
<gene>
    <name evidence="2" type="ORF">E2N93_11100</name>
</gene>
<dbReference type="CDD" id="cd06587">
    <property type="entry name" value="VOC"/>
    <property type="match status" value="1"/>
</dbReference>
<dbReference type="EMBL" id="SNUZ01000017">
    <property type="protein sequence ID" value="MCL3788523.1"/>
    <property type="molecule type" value="Genomic_DNA"/>
</dbReference>
<protein>
    <submittedName>
        <fullName evidence="2">VOC family protein</fullName>
    </submittedName>
</protein>
<reference evidence="2 3" key="1">
    <citation type="submission" date="2019-03" db="EMBL/GenBank/DDBJ databases">
        <authorList>
            <person name="Molinero N."/>
            <person name="Sanchez B."/>
            <person name="Walker A."/>
            <person name="Duncan S."/>
            <person name="Delgado S."/>
            <person name="Margolles A."/>
        </authorList>
    </citation>
    <scope>NUCLEOTIDE SEQUENCE [LARGE SCALE GENOMIC DNA]</scope>
    <source>
        <strain evidence="2 3">IPLA60002</strain>
    </source>
</reference>
<sequence>MRYGSIYLVVKDFHKSLDFYEKLLDMKVSARNGERFAVFNNDGLNICLFNGYYDAEHPEQMETMGESYPIYDDSVAIVNSENNRKVFINLDVPDLQEEYDRIVSLGIATELTPIRYLNVFSPYWYFTFMDPDGNPIEITGGYQEEN</sequence>
<dbReference type="PROSITE" id="PS51819">
    <property type="entry name" value="VOC"/>
    <property type="match status" value="1"/>
</dbReference>
<dbReference type="InterPro" id="IPR029068">
    <property type="entry name" value="Glyas_Bleomycin-R_OHBP_Dase"/>
</dbReference>
<organism evidence="2 3">
    <name type="scientific">Ruminococcus bromii</name>
    <dbReference type="NCBI Taxonomy" id="40518"/>
    <lineage>
        <taxon>Bacteria</taxon>
        <taxon>Bacillati</taxon>
        <taxon>Bacillota</taxon>
        <taxon>Clostridia</taxon>
        <taxon>Eubacteriales</taxon>
        <taxon>Oscillospiraceae</taxon>
        <taxon>Ruminococcus</taxon>
    </lineage>
</organism>
<dbReference type="Proteomes" id="UP001056693">
    <property type="component" value="Unassembled WGS sequence"/>
</dbReference>
<dbReference type="Gene3D" id="3.10.180.10">
    <property type="entry name" value="2,3-Dihydroxybiphenyl 1,2-Dioxygenase, domain 1"/>
    <property type="match status" value="1"/>
</dbReference>
<dbReference type="InterPro" id="IPR004360">
    <property type="entry name" value="Glyas_Fos-R_dOase_dom"/>
</dbReference>
<dbReference type="SUPFAM" id="SSF54593">
    <property type="entry name" value="Glyoxalase/Bleomycin resistance protein/Dihydroxybiphenyl dioxygenase"/>
    <property type="match status" value="1"/>
</dbReference>
<dbReference type="InterPro" id="IPR037523">
    <property type="entry name" value="VOC_core"/>
</dbReference>
<dbReference type="RefSeq" id="WP_249377347.1">
    <property type="nucleotide sequence ID" value="NZ_SNUZ01000017.1"/>
</dbReference>
<proteinExistence type="predicted"/>